<keyword evidence="2" id="KW-1185">Reference proteome</keyword>
<gene>
    <name evidence="1" type="ORF">XAC3562_1200070</name>
</gene>
<comment type="caution">
    <text evidence="1">The sequence shown here is derived from an EMBL/GenBank/DDBJ whole genome shotgun (WGS) entry which is preliminary data.</text>
</comment>
<dbReference type="EMBL" id="CCXZ01000025">
    <property type="protein sequence ID" value="CEG14747.1"/>
    <property type="molecule type" value="Genomic_DNA"/>
</dbReference>
<dbReference type="AlphaFoldDB" id="A0A0U5G4C8"/>
<organism evidence="1 2">
    <name type="scientific">Xanthomonas citri pv. citri</name>
    <dbReference type="NCBI Taxonomy" id="611301"/>
    <lineage>
        <taxon>Bacteria</taxon>
        <taxon>Pseudomonadati</taxon>
        <taxon>Pseudomonadota</taxon>
        <taxon>Gammaproteobacteria</taxon>
        <taxon>Lysobacterales</taxon>
        <taxon>Lysobacteraceae</taxon>
        <taxon>Xanthomonas</taxon>
    </lineage>
</organism>
<dbReference type="Proteomes" id="UP000052230">
    <property type="component" value="Unassembled WGS sequence"/>
</dbReference>
<protein>
    <submittedName>
        <fullName evidence="1">Uncharacterized protein</fullName>
    </submittedName>
</protein>
<dbReference type="RefSeq" id="WP_059024072.1">
    <property type="nucleotide sequence ID" value="NZ_CP020883.1"/>
</dbReference>
<sequence length="175" mass="20101">MHIRLQTFRDKQGRLRHGRTVALRRSVFDTKQNKWRIVQLGTVDRFARELPRELKSILTKEEKEEFRQWAAARDQQVAELLQRHHLGRLGEYLGLAAKALEAGVQPQDAGLLWNAVGVLTRALEKAGYQKPIKERGRPTKAATLSTDDLVQYGKSLRWTDEHIAMFLAYDATEPS</sequence>
<name>A0A0U5G4C8_XANCI</name>
<accession>A0A0U5G4C8</accession>
<evidence type="ECO:0000313" key="1">
    <source>
        <dbReference type="EMBL" id="CEG14747.1"/>
    </source>
</evidence>
<evidence type="ECO:0000313" key="2">
    <source>
        <dbReference type="Proteomes" id="UP000052230"/>
    </source>
</evidence>
<reference evidence="1 2" key="1">
    <citation type="submission" date="2014-09" db="EMBL/GenBank/DDBJ databases">
        <authorList>
            <person name="Regsiter A."/>
        </authorList>
    </citation>
    <scope>NUCLEOTIDE SEQUENCE [LARGE SCALE GENOMIC DNA]</scope>
</reference>
<proteinExistence type="predicted"/>